<comment type="subcellular location">
    <subcellularLocation>
        <location evidence="1">Membrane</location>
        <topology evidence="1">Single-pass membrane protein</topology>
    </subcellularLocation>
</comment>
<dbReference type="FunCoup" id="A0A7I4DDE3">
    <property type="interactions" value="2267"/>
</dbReference>
<dbReference type="PANTHER" id="PTHR46854:SF1">
    <property type="entry name" value="5'-ADENYLYLSULFATE REDUCTASE-LIKE 4-RELATED"/>
    <property type="match status" value="1"/>
</dbReference>
<evidence type="ECO:0000256" key="7">
    <source>
        <dbReference type="SAM" id="MobiDB-lite"/>
    </source>
</evidence>
<evidence type="ECO:0000313" key="11">
    <source>
        <dbReference type="Proteomes" id="UP000006727"/>
    </source>
</evidence>
<evidence type="ECO:0000256" key="4">
    <source>
        <dbReference type="ARBA" id="ARBA00022989"/>
    </source>
</evidence>
<keyword evidence="3" id="KW-0732">Signal</keyword>
<dbReference type="PROSITE" id="PS51352">
    <property type="entry name" value="THIOREDOXIN_2"/>
    <property type="match status" value="1"/>
</dbReference>
<dbReference type="GO" id="GO:0016020">
    <property type="term" value="C:membrane"/>
    <property type="evidence" value="ECO:0007669"/>
    <property type="project" value="UniProtKB-SubCell"/>
</dbReference>
<feature type="compositionally biased region" description="Low complexity" evidence="7">
    <location>
        <begin position="374"/>
        <end position="390"/>
    </location>
</feature>
<keyword evidence="2 8" id="KW-0812">Transmembrane</keyword>
<dbReference type="PANTHER" id="PTHR46854">
    <property type="entry name" value="5'-ADENYLYLSULFATE REDUCTASE-LIKE 4-RELATED"/>
    <property type="match status" value="1"/>
</dbReference>
<dbReference type="Proteomes" id="UP000006727">
    <property type="component" value="Chromosome 3"/>
</dbReference>
<feature type="transmembrane region" description="Helical" evidence="8">
    <location>
        <begin position="281"/>
        <end position="304"/>
    </location>
</feature>
<keyword evidence="11" id="KW-1185">Reference proteome</keyword>
<sequence length="403" mass="44715">MPPRWICKFLLYSPIEVVDLASHFVSKAFFRQGFLRSGVSVSYHEGERSKVFSFAVDAGLQTWTLDLSSTRADSGTTHSISLSNYHCPAPTLQETLAPPLGFCSFDTQAFSFKHNHAASDQPLSARVAELNETTLEKALDLVHSSNGTYMAVLHYATWCPFSRQVRPVYDVLSTIFPTVHHVAIEESSVRPSVLSQYGVHSFPVLFMHNRTARVRYYGPRQLESLILFYQNYTGLKANEGQPGRKEDCAFARLVYDAGTEMKEGCPYPWAISPEKWLQDDMYLNLAVVFLVLRLVYVLIPAVLIRLKEHWENRDYTQAPLSSNYPNTSNEGGSLLGNASQVSDDADTEKQRAGSANGLNDISVSSWSSAQAVTQSSSASSAESSSSRAGSPGEVYDIGEKEMY</sequence>
<evidence type="ECO:0000256" key="2">
    <source>
        <dbReference type="ARBA" id="ARBA00022692"/>
    </source>
</evidence>
<dbReference type="InterPro" id="IPR013766">
    <property type="entry name" value="Thioredoxin_domain"/>
</dbReference>
<reference evidence="10 11" key="2">
    <citation type="journal article" date="2018" name="Plant J.">
        <title>The Physcomitrella patens chromosome-scale assembly reveals moss genome structure and evolution.</title>
        <authorList>
            <person name="Lang D."/>
            <person name="Ullrich K.K."/>
            <person name="Murat F."/>
            <person name="Fuchs J."/>
            <person name="Jenkins J."/>
            <person name="Haas F.B."/>
            <person name="Piednoel M."/>
            <person name="Gundlach H."/>
            <person name="Van Bel M."/>
            <person name="Meyberg R."/>
            <person name="Vives C."/>
            <person name="Morata J."/>
            <person name="Symeonidi A."/>
            <person name="Hiss M."/>
            <person name="Muchero W."/>
            <person name="Kamisugi Y."/>
            <person name="Saleh O."/>
            <person name="Blanc G."/>
            <person name="Decker E.L."/>
            <person name="van Gessel N."/>
            <person name="Grimwood J."/>
            <person name="Hayes R.D."/>
            <person name="Graham S.W."/>
            <person name="Gunter L.E."/>
            <person name="McDaniel S.F."/>
            <person name="Hoernstein S.N.W."/>
            <person name="Larsson A."/>
            <person name="Li F.W."/>
            <person name="Perroud P.F."/>
            <person name="Phillips J."/>
            <person name="Ranjan P."/>
            <person name="Rokshar D.S."/>
            <person name="Rothfels C.J."/>
            <person name="Schneider L."/>
            <person name="Shu S."/>
            <person name="Stevenson D.W."/>
            <person name="Thummler F."/>
            <person name="Tillich M."/>
            <person name="Villarreal Aguilar J.C."/>
            <person name="Widiez T."/>
            <person name="Wong G.K."/>
            <person name="Wymore A."/>
            <person name="Zhang Y."/>
            <person name="Zimmer A.D."/>
            <person name="Quatrano R.S."/>
            <person name="Mayer K.F.X."/>
            <person name="Goodstein D."/>
            <person name="Casacuberta J.M."/>
            <person name="Vandepoele K."/>
            <person name="Reski R."/>
            <person name="Cuming A.C."/>
            <person name="Tuskan G.A."/>
            <person name="Maumus F."/>
            <person name="Salse J."/>
            <person name="Schmutz J."/>
            <person name="Rensing S.A."/>
        </authorList>
    </citation>
    <scope>NUCLEOTIDE SEQUENCE [LARGE SCALE GENOMIC DNA]</scope>
    <source>
        <strain evidence="10 11">cv. Gransden 2004</strain>
    </source>
</reference>
<dbReference type="Gene3D" id="3.40.30.10">
    <property type="entry name" value="Glutaredoxin"/>
    <property type="match status" value="1"/>
</dbReference>
<evidence type="ECO:0000256" key="3">
    <source>
        <dbReference type="ARBA" id="ARBA00022729"/>
    </source>
</evidence>
<dbReference type="InterPro" id="IPR036249">
    <property type="entry name" value="Thioredoxin-like_sf"/>
</dbReference>
<name>A0A7I4DDE3_PHYPA</name>
<gene>
    <name evidence="10" type="primary">LOC112280686</name>
</gene>
<reference evidence="10" key="3">
    <citation type="submission" date="2020-12" db="UniProtKB">
        <authorList>
            <consortium name="EnsemblPlants"/>
        </authorList>
    </citation>
    <scope>IDENTIFICATION</scope>
</reference>
<feature type="compositionally biased region" description="Polar residues" evidence="7">
    <location>
        <begin position="318"/>
        <end position="342"/>
    </location>
</feature>
<evidence type="ECO:0000256" key="1">
    <source>
        <dbReference type="ARBA" id="ARBA00004167"/>
    </source>
</evidence>
<dbReference type="Gramene" id="Pp3c3_31740V3.3">
    <property type="protein sequence ID" value="Pp3c3_31740V3.3"/>
    <property type="gene ID" value="Pp3c3_31740"/>
</dbReference>
<accession>A0A7I4DDE3</accession>
<evidence type="ECO:0000313" key="10">
    <source>
        <dbReference type="EnsemblPlants" id="Pp3c3_31740V3.3"/>
    </source>
</evidence>
<evidence type="ECO:0000259" key="9">
    <source>
        <dbReference type="PROSITE" id="PS51352"/>
    </source>
</evidence>
<feature type="region of interest" description="Disordered" evidence="7">
    <location>
        <begin position="317"/>
        <end position="358"/>
    </location>
</feature>
<protein>
    <recommendedName>
        <fullName evidence="9">Thioredoxin domain-containing protein</fullName>
    </recommendedName>
</protein>
<keyword evidence="6" id="KW-0325">Glycoprotein</keyword>
<proteinExistence type="predicted"/>
<dbReference type="AlphaFoldDB" id="A0A7I4DDE3"/>
<feature type="domain" description="Thioredoxin" evidence="9">
    <location>
        <begin position="112"/>
        <end position="234"/>
    </location>
</feature>
<dbReference type="InParanoid" id="A0A7I4DDE3"/>
<dbReference type="SUPFAM" id="SSF52833">
    <property type="entry name" value="Thioredoxin-like"/>
    <property type="match status" value="1"/>
</dbReference>
<dbReference type="Pfam" id="PF00085">
    <property type="entry name" value="Thioredoxin"/>
    <property type="match status" value="1"/>
</dbReference>
<evidence type="ECO:0000256" key="5">
    <source>
        <dbReference type="ARBA" id="ARBA00023136"/>
    </source>
</evidence>
<dbReference type="EMBL" id="ABEU02000003">
    <property type="status" value="NOT_ANNOTATED_CDS"/>
    <property type="molecule type" value="Genomic_DNA"/>
</dbReference>
<keyword evidence="5 8" id="KW-0472">Membrane</keyword>
<reference evidence="10 11" key="1">
    <citation type="journal article" date="2008" name="Science">
        <title>The Physcomitrella genome reveals evolutionary insights into the conquest of land by plants.</title>
        <authorList>
            <person name="Rensing S."/>
            <person name="Lang D."/>
            <person name="Zimmer A."/>
            <person name="Terry A."/>
            <person name="Salamov A."/>
            <person name="Shapiro H."/>
            <person name="Nishiyama T."/>
            <person name="Perroud P.-F."/>
            <person name="Lindquist E."/>
            <person name="Kamisugi Y."/>
            <person name="Tanahashi T."/>
            <person name="Sakakibara K."/>
            <person name="Fujita T."/>
            <person name="Oishi K."/>
            <person name="Shin-I T."/>
            <person name="Kuroki Y."/>
            <person name="Toyoda A."/>
            <person name="Suzuki Y."/>
            <person name="Hashimoto A."/>
            <person name="Yamaguchi K."/>
            <person name="Sugano A."/>
            <person name="Kohara Y."/>
            <person name="Fujiyama A."/>
            <person name="Anterola A."/>
            <person name="Aoki S."/>
            <person name="Ashton N."/>
            <person name="Barbazuk W.B."/>
            <person name="Barker E."/>
            <person name="Bennetzen J."/>
            <person name="Bezanilla M."/>
            <person name="Blankenship R."/>
            <person name="Cho S.H."/>
            <person name="Dutcher S."/>
            <person name="Estelle M."/>
            <person name="Fawcett J.A."/>
            <person name="Gundlach H."/>
            <person name="Hanada K."/>
            <person name="Heyl A."/>
            <person name="Hicks K.A."/>
            <person name="Hugh J."/>
            <person name="Lohr M."/>
            <person name="Mayer K."/>
            <person name="Melkozernov A."/>
            <person name="Murata T."/>
            <person name="Nelson D."/>
            <person name="Pils B."/>
            <person name="Prigge M."/>
            <person name="Reiss B."/>
            <person name="Renner T."/>
            <person name="Rombauts S."/>
            <person name="Rushton P."/>
            <person name="Sanderfoot A."/>
            <person name="Schween G."/>
            <person name="Shiu S.-H."/>
            <person name="Stueber K."/>
            <person name="Theodoulou F.L."/>
            <person name="Tu H."/>
            <person name="Van de Peer Y."/>
            <person name="Verrier P.J."/>
            <person name="Waters E."/>
            <person name="Wood A."/>
            <person name="Yang L."/>
            <person name="Cove D."/>
            <person name="Cuming A."/>
            <person name="Hasebe M."/>
            <person name="Lucas S."/>
            <person name="Mishler D.B."/>
            <person name="Reski R."/>
            <person name="Grigoriev I."/>
            <person name="Quatrano R.S."/>
            <person name="Boore J.L."/>
        </authorList>
    </citation>
    <scope>NUCLEOTIDE SEQUENCE [LARGE SCALE GENOMIC DNA]</scope>
    <source>
        <strain evidence="10 11">cv. Gransden 2004</strain>
    </source>
</reference>
<organism evidence="10 11">
    <name type="scientific">Physcomitrium patens</name>
    <name type="common">Spreading-leaved earth moss</name>
    <name type="synonym">Physcomitrella patens</name>
    <dbReference type="NCBI Taxonomy" id="3218"/>
    <lineage>
        <taxon>Eukaryota</taxon>
        <taxon>Viridiplantae</taxon>
        <taxon>Streptophyta</taxon>
        <taxon>Embryophyta</taxon>
        <taxon>Bryophyta</taxon>
        <taxon>Bryophytina</taxon>
        <taxon>Bryopsida</taxon>
        <taxon>Funariidae</taxon>
        <taxon>Funariales</taxon>
        <taxon>Funariaceae</taxon>
        <taxon>Physcomitrium</taxon>
    </lineage>
</organism>
<evidence type="ECO:0000256" key="8">
    <source>
        <dbReference type="SAM" id="Phobius"/>
    </source>
</evidence>
<dbReference type="CDD" id="cd02999">
    <property type="entry name" value="PDI_a_ERp44_like"/>
    <property type="match status" value="1"/>
</dbReference>
<dbReference type="InterPro" id="IPR044606">
    <property type="entry name" value="APRL4/6"/>
</dbReference>
<dbReference type="EnsemblPlants" id="Pp3c3_31740V3.3">
    <property type="protein sequence ID" value="Pp3c3_31740V3.3"/>
    <property type="gene ID" value="Pp3c3_31740"/>
</dbReference>
<feature type="region of interest" description="Disordered" evidence="7">
    <location>
        <begin position="374"/>
        <end position="403"/>
    </location>
</feature>
<evidence type="ECO:0000256" key="6">
    <source>
        <dbReference type="ARBA" id="ARBA00023180"/>
    </source>
</evidence>
<keyword evidence="4 8" id="KW-1133">Transmembrane helix</keyword>